<dbReference type="GO" id="GO:0005634">
    <property type="term" value="C:nucleus"/>
    <property type="evidence" value="ECO:0007669"/>
    <property type="project" value="TreeGrafter"/>
</dbReference>
<evidence type="ECO:0000259" key="7">
    <source>
        <dbReference type="SMART" id="SM00477"/>
    </source>
</evidence>
<dbReference type="InterPro" id="IPR020821">
    <property type="entry name" value="ENPP1-3/EXOG-like_nuc-like"/>
</dbReference>
<comment type="similarity">
    <text evidence="1">Belongs to the DNA/RNA non-specific endonuclease family.</text>
</comment>
<feature type="domain" description="ENPP1-3/EXOG-like endonuclease/phosphodiesterase" evidence="7">
    <location>
        <begin position="152"/>
        <end position="373"/>
    </location>
</feature>
<keyword evidence="6" id="KW-0732">Signal</keyword>
<dbReference type="GO" id="GO:0003676">
    <property type="term" value="F:nucleic acid binding"/>
    <property type="evidence" value="ECO:0007669"/>
    <property type="project" value="InterPro"/>
</dbReference>
<dbReference type="GO" id="GO:0046872">
    <property type="term" value="F:metal ion binding"/>
    <property type="evidence" value="ECO:0007669"/>
    <property type="project" value="UniProtKB-KW"/>
</dbReference>
<sequence>MNGLLIAAVCLLGFLDPAWGLPARKSQGCSISLNEHLPKKNEPLFLIRSANKDLKLAMPETSGKLGSISLRPGEEVIVSCPGKQNSLGITQEEYSSAFCHQDQQLTIKGRLFNSNMLECSHRSAAALLVTDRPCANNNGVMVELGFKVENWHSLVEVCHNIKNSLSYYASHTVYGSSLAGKVIQSNRPGFSRGEKIFYKGFNPDAAFSQNNQVEVFESIFGKKKTAEYFESKKFLARGHLAPDADFLYGSWQHLTYFYINTAPQWQSINAGHWLSIENLVRKIASNRGVDLDVATGTYGVLRLRDDKNREKEVYLQEDNRLPVPDVMWKVLHNPKDNSCIAIVASNNPFLSSPPKTLCPDICRANNWPDLQSDFSKGYVYCCKYQDFVRAVDYAPRFMCKSVLKNE</sequence>
<name>A0A2K8JLD9_9HEMI</name>
<evidence type="ECO:0000256" key="1">
    <source>
        <dbReference type="ARBA" id="ARBA00010052"/>
    </source>
</evidence>
<dbReference type="InterPro" id="IPR040255">
    <property type="entry name" value="Non-specific_endonuclease"/>
</dbReference>
<keyword evidence="2" id="KW-0540">Nuclease</keyword>
<feature type="active site" description="Proton acceptor" evidence="4">
    <location>
        <position position="239"/>
    </location>
</feature>
<dbReference type="GO" id="GO:0006309">
    <property type="term" value="P:apoptotic DNA fragmentation"/>
    <property type="evidence" value="ECO:0007669"/>
    <property type="project" value="TreeGrafter"/>
</dbReference>
<feature type="chain" id="PRO_5014662063" evidence="6">
    <location>
        <begin position="21"/>
        <end position="406"/>
    </location>
</feature>
<evidence type="ECO:0000256" key="4">
    <source>
        <dbReference type="PIRSR" id="PIRSR640255-1"/>
    </source>
</evidence>
<dbReference type="InterPro" id="IPR044929">
    <property type="entry name" value="DNA/RNA_non-sp_Endonuclease_sf"/>
</dbReference>
<accession>A0A2K8JLD9</accession>
<evidence type="ECO:0000259" key="8">
    <source>
        <dbReference type="SMART" id="SM00892"/>
    </source>
</evidence>
<keyword evidence="3" id="KW-0255">Endonuclease</keyword>
<evidence type="ECO:0000256" key="5">
    <source>
        <dbReference type="PIRSR" id="PIRSR640255-2"/>
    </source>
</evidence>
<feature type="domain" description="DNA/RNA non-specific endonuclease/pyrophosphatase/phosphodiesterase" evidence="8">
    <location>
        <begin position="151"/>
        <end position="387"/>
    </location>
</feature>
<evidence type="ECO:0000256" key="2">
    <source>
        <dbReference type="ARBA" id="ARBA00022722"/>
    </source>
</evidence>
<dbReference type="Gene3D" id="3.40.570.10">
    <property type="entry name" value="Extracellular Endonuclease, subunit A"/>
    <property type="match status" value="1"/>
</dbReference>
<dbReference type="PANTHER" id="PTHR13966:SF17">
    <property type="entry name" value="ENDONUCLEASE-RELATED"/>
    <property type="match status" value="1"/>
</dbReference>
<dbReference type="PANTHER" id="PTHR13966">
    <property type="entry name" value="ENDONUCLEASE RELATED"/>
    <property type="match status" value="1"/>
</dbReference>
<dbReference type="FunFam" id="3.40.570.10:FF:000007">
    <property type="entry name" value="Alkaline nuclease"/>
    <property type="match status" value="1"/>
</dbReference>
<keyword evidence="3" id="KW-0378">Hydrolase</keyword>
<evidence type="ECO:0000256" key="3">
    <source>
        <dbReference type="ARBA" id="ARBA00022759"/>
    </source>
</evidence>
<dbReference type="InterPro" id="IPR044925">
    <property type="entry name" value="His-Me_finger_sf"/>
</dbReference>
<dbReference type="InterPro" id="IPR001604">
    <property type="entry name" value="Endo_G_ENPP1-like_dom"/>
</dbReference>
<dbReference type="GO" id="GO:0000014">
    <property type="term" value="F:single-stranded DNA endodeoxyribonuclease activity"/>
    <property type="evidence" value="ECO:0007669"/>
    <property type="project" value="TreeGrafter"/>
</dbReference>
<reference evidence="9" key="1">
    <citation type="journal article" date="2018" name="Cell. Mol. Life Sci.">
        <title>Giant fish-killing water bug reveals ancient and dynamic venom evolution in Heteroptera.</title>
        <authorList>
            <person name="Walker A.A."/>
            <person name="Hernandez-Vargas M.J."/>
            <person name="Corzo G."/>
            <person name="Fry B.G."/>
            <person name="King G.F."/>
        </authorList>
    </citation>
    <scope>NUCLEOTIDE SEQUENCE</scope>
</reference>
<dbReference type="EMBL" id="MF683263">
    <property type="protein sequence ID" value="ATU82404.1"/>
    <property type="molecule type" value="mRNA"/>
</dbReference>
<evidence type="ECO:0000256" key="6">
    <source>
        <dbReference type="SAM" id="SignalP"/>
    </source>
</evidence>
<feature type="signal peptide" evidence="6">
    <location>
        <begin position="1"/>
        <end position="20"/>
    </location>
</feature>
<feature type="binding site" evidence="5">
    <location>
        <position position="269"/>
    </location>
    <ligand>
        <name>Mg(2+)</name>
        <dbReference type="ChEBI" id="CHEBI:18420"/>
        <note>catalytic</note>
    </ligand>
</feature>
<organism evidence="9">
    <name type="scientific">Lethocerus distinctifemur</name>
    <dbReference type="NCBI Taxonomy" id="280095"/>
    <lineage>
        <taxon>Eukaryota</taxon>
        <taxon>Metazoa</taxon>
        <taxon>Ecdysozoa</taxon>
        <taxon>Arthropoda</taxon>
        <taxon>Hexapoda</taxon>
        <taxon>Insecta</taxon>
        <taxon>Pterygota</taxon>
        <taxon>Neoptera</taxon>
        <taxon>Paraneoptera</taxon>
        <taxon>Hemiptera</taxon>
        <taxon>Heteroptera</taxon>
        <taxon>Panheteroptera</taxon>
        <taxon>Nepomorpha</taxon>
        <taxon>Belostomatidae</taxon>
        <taxon>Lethocerinae</taxon>
        <taxon>Lethocerus</taxon>
    </lineage>
</organism>
<protein>
    <submittedName>
        <fullName evidence="9">Venom nuclease 1</fullName>
    </submittedName>
</protein>
<dbReference type="SUPFAM" id="SSF54060">
    <property type="entry name" value="His-Me finger endonucleases"/>
    <property type="match status" value="1"/>
</dbReference>
<dbReference type="SMART" id="SM00892">
    <property type="entry name" value="Endonuclease_NS"/>
    <property type="match status" value="1"/>
</dbReference>
<dbReference type="SMART" id="SM00477">
    <property type="entry name" value="NUC"/>
    <property type="match status" value="1"/>
</dbReference>
<keyword evidence="5" id="KW-0479">Metal-binding</keyword>
<dbReference type="Pfam" id="PF01223">
    <property type="entry name" value="Endonuclease_NS"/>
    <property type="match status" value="1"/>
</dbReference>
<dbReference type="GO" id="GO:0004521">
    <property type="term" value="F:RNA endonuclease activity"/>
    <property type="evidence" value="ECO:0007669"/>
    <property type="project" value="TreeGrafter"/>
</dbReference>
<dbReference type="GO" id="GO:0005743">
    <property type="term" value="C:mitochondrial inner membrane"/>
    <property type="evidence" value="ECO:0007669"/>
    <property type="project" value="TreeGrafter"/>
</dbReference>
<evidence type="ECO:0000313" key="9">
    <source>
        <dbReference type="EMBL" id="ATU82404.1"/>
    </source>
</evidence>
<dbReference type="AlphaFoldDB" id="A0A2K8JLD9"/>
<proteinExistence type="evidence at transcript level"/>